<keyword evidence="2" id="KW-0808">Transferase</keyword>
<dbReference type="Proteomes" id="UP001595823">
    <property type="component" value="Unassembled WGS sequence"/>
</dbReference>
<sequence>MPDADARWSDYYKATDGRGLNPLYRQAVGLFSEPGRALDIGCGTGIEAGDLLDRGWAVTAMDSEPAAVAAVIDRIGGNPLLTVVDSPCWWGQGLGAVQFAWAGYSLPFMDVAAAWEGITGHVVAGGVFAGQFFGERDDWAAGDDVEAVSVSRLEEMLTGWEVIRCDERDEDGPSANHGEKHWHVYSVVARRTGG</sequence>
<evidence type="ECO:0000313" key="2">
    <source>
        <dbReference type="EMBL" id="MFC4334440.1"/>
    </source>
</evidence>
<dbReference type="EMBL" id="JBHSDK010000005">
    <property type="protein sequence ID" value="MFC4334440.1"/>
    <property type="molecule type" value="Genomic_DNA"/>
</dbReference>
<organism evidence="2 3">
    <name type="scientific">Salininema proteolyticum</name>
    <dbReference type="NCBI Taxonomy" id="1607685"/>
    <lineage>
        <taxon>Bacteria</taxon>
        <taxon>Bacillati</taxon>
        <taxon>Actinomycetota</taxon>
        <taxon>Actinomycetes</taxon>
        <taxon>Glycomycetales</taxon>
        <taxon>Glycomycetaceae</taxon>
        <taxon>Salininema</taxon>
    </lineage>
</organism>
<protein>
    <submittedName>
        <fullName evidence="2">Class I SAM-dependent methyltransferase</fullName>
    </submittedName>
</protein>
<name>A0ABV8TUN3_9ACTN</name>
<keyword evidence="3" id="KW-1185">Reference proteome</keyword>
<dbReference type="Pfam" id="PF08241">
    <property type="entry name" value="Methyltransf_11"/>
    <property type="match status" value="1"/>
</dbReference>
<keyword evidence="2" id="KW-0489">Methyltransferase</keyword>
<evidence type="ECO:0000313" key="3">
    <source>
        <dbReference type="Proteomes" id="UP001595823"/>
    </source>
</evidence>
<feature type="domain" description="Methyltransferase type 11" evidence="1">
    <location>
        <begin position="38"/>
        <end position="84"/>
    </location>
</feature>
<dbReference type="Gene3D" id="3.40.50.150">
    <property type="entry name" value="Vaccinia Virus protein VP39"/>
    <property type="match status" value="1"/>
</dbReference>
<evidence type="ECO:0000259" key="1">
    <source>
        <dbReference type="Pfam" id="PF08241"/>
    </source>
</evidence>
<proteinExistence type="predicted"/>
<reference evidence="3" key="1">
    <citation type="journal article" date="2019" name="Int. J. Syst. Evol. Microbiol.">
        <title>The Global Catalogue of Microorganisms (GCM) 10K type strain sequencing project: providing services to taxonomists for standard genome sequencing and annotation.</title>
        <authorList>
            <consortium name="The Broad Institute Genomics Platform"/>
            <consortium name="The Broad Institute Genome Sequencing Center for Infectious Disease"/>
            <person name="Wu L."/>
            <person name="Ma J."/>
        </authorList>
    </citation>
    <scope>NUCLEOTIDE SEQUENCE [LARGE SCALE GENOMIC DNA]</scope>
    <source>
        <strain evidence="3">IBRC-M 10908</strain>
    </source>
</reference>
<dbReference type="GO" id="GO:0032259">
    <property type="term" value="P:methylation"/>
    <property type="evidence" value="ECO:0007669"/>
    <property type="project" value="UniProtKB-KW"/>
</dbReference>
<dbReference type="InterPro" id="IPR013216">
    <property type="entry name" value="Methyltransf_11"/>
</dbReference>
<dbReference type="SUPFAM" id="SSF53335">
    <property type="entry name" value="S-adenosyl-L-methionine-dependent methyltransferases"/>
    <property type="match status" value="1"/>
</dbReference>
<accession>A0ABV8TUN3</accession>
<dbReference type="GO" id="GO:0008168">
    <property type="term" value="F:methyltransferase activity"/>
    <property type="evidence" value="ECO:0007669"/>
    <property type="project" value="UniProtKB-KW"/>
</dbReference>
<gene>
    <name evidence="2" type="ORF">ACFPET_04415</name>
</gene>
<dbReference type="InterPro" id="IPR029063">
    <property type="entry name" value="SAM-dependent_MTases_sf"/>
</dbReference>
<dbReference type="RefSeq" id="WP_380618201.1">
    <property type="nucleotide sequence ID" value="NZ_JBHSDK010000005.1"/>
</dbReference>
<comment type="caution">
    <text evidence="2">The sequence shown here is derived from an EMBL/GenBank/DDBJ whole genome shotgun (WGS) entry which is preliminary data.</text>
</comment>